<gene>
    <name evidence="1" type="ORF">FBR43_03435</name>
</gene>
<sequence length="195" mass="20782">MKRALPLAALALTLAACSTREEDADAAPAEQVTASTNAADLTPEEAGIFDKLFANGEPVRLSLEQVHPNGGVLKVNAIQVKPTETVLNVTYVNGHTRPVDLNWLRNSKRTFLLAGDRKFIISPPQLNEEIEVASGATMTGDLVFIGAVPQTDRLQLVINENGSTSDGASNPKFILDIPATTAFWSDDGSKKKSAA</sequence>
<organism evidence="1 2">
    <name type="scientific">Sphingomonas baiyangensis</name>
    <dbReference type="NCBI Taxonomy" id="2572576"/>
    <lineage>
        <taxon>Bacteria</taxon>
        <taxon>Pseudomonadati</taxon>
        <taxon>Pseudomonadota</taxon>
        <taxon>Alphaproteobacteria</taxon>
        <taxon>Sphingomonadales</taxon>
        <taxon>Sphingomonadaceae</taxon>
        <taxon>Sphingomonas</taxon>
    </lineage>
</organism>
<evidence type="ECO:0000313" key="2">
    <source>
        <dbReference type="Proteomes" id="UP000309138"/>
    </source>
</evidence>
<dbReference type="AlphaFoldDB" id="A0A4U1L1D8"/>
<dbReference type="RefSeq" id="WP_136941865.1">
    <property type="nucleotide sequence ID" value="NZ_SWKR01000002.1"/>
</dbReference>
<evidence type="ECO:0008006" key="3">
    <source>
        <dbReference type="Google" id="ProtNLM"/>
    </source>
</evidence>
<proteinExistence type="predicted"/>
<reference evidence="1 2" key="1">
    <citation type="submission" date="2019-04" db="EMBL/GenBank/DDBJ databases">
        <authorList>
            <person name="Yang Y."/>
            <person name="Wei D."/>
        </authorList>
    </citation>
    <scope>NUCLEOTIDE SEQUENCE [LARGE SCALE GENOMIC DNA]</scope>
    <source>
        <strain evidence="1 2">L-1-4w-11</strain>
    </source>
</reference>
<keyword evidence="2" id="KW-1185">Reference proteome</keyword>
<comment type="caution">
    <text evidence="1">The sequence shown here is derived from an EMBL/GenBank/DDBJ whole genome shotgun (WGS) entry which is preliminary data.</text>
</comment>
<dbReference type="Proteomes" id="UP000309138">
    <property type="component" value="Unassembled WGS sequence"/>
</dbReference>
<evidence type="ECO:0000313" key="1">
    <source>
        <dbReference type="EMBL" id="TKD49923.1"/>
    </source>
</evidence>
<name>A0A4U1L1D8_9SPHN</name>
<accession>A0A4U1L1D8</accession>
<dbReference type="PROSITE" id="PS51257">
    <property type="entry name" value="PROKAR_LIPOPROTEIN"/>
    <property type="match status" value="1"/>
</dbReference>
<dbReference type="EMBL" id="SWKR01000002">
    <property type="protein sequence ID" value="TKD49923.1"/>
    <property type="molecule type" value="Genomic_DNA"/>
</dbReference>
<protein>
    <recommendedName>
        <fullName evidence="3">DUF4352 domain-containing protein</fullName>
    </recommendedName>
</protein>
<dbReference type="OrthoDB" id="7564551at2"/>